<gene>
    <name evidence="8" type="ORF">ACFQ4H_08345</name>
</gene>
<feature type="transmembrane region" description="Helical" evidence="6">
    <location>
        <begin position="156"/>
        <end position="178"/>
    </location>
</feature>
<feature type="transmembrane region" description="Helical" evidence="6">
    <location>
        <begin position="76"/>
        <end position="98"/>
    </location>
</feature>
<evidence type="ECO:0000313" key="8">
    <source>
        <dbReference type="EMBL" id="MFD1321095.1"/>
    </source>
</evidence>
<keyword evidence="2 6" id="KW-0812">Transmembrane</keyword>
<evidence type="ECO:0000313" key="9">
    <source>
        <dbReference type="Proteomes" id="UP001597260"/>
    </source>
</evidence>
<keyword evidence="5" id="KW-0046">Antibiotic resistance</keyword>
<comment type="similarity">
    <text evidence="6">Belongs to the ABC-2 integral membrane protein family.</text>
</comment>
<dbReference type="InterPro" id="IPR051784">
    <property type="entry name" value="Nod_factor_ABC_transporter"/>
</dbReference>
<feature type="transmembrane region" description="Helical" evidence="6">
    <location>
        <begin position="185"/>
        <end position="204"/>
    </location>
</feature>
<reference evidence="9" key="1">
    <citation type="journal article" date="2019" name="Int. J. Syst. Evol. Microbiol.">
        <title>The Global Catalogue of Microorganisms (GCM) 10K type strain sequencing project: providing services to taxonomists for standard genome sequencing and annotation.</title>
        <authorList>
            <consortium name="The Broad Institute Genomics Platform"/>
            <consortium name="The Broad Institute Genome Sequencing Center for Infectious Disease"/>
            <person name="Wu L."/>
            <person name="Ma J."/>
        </authorList>
    </citation>
    <scope>NUCLEOTIDE SEQUENCE [LARGE SCALE GENOMIC DNA]</scope>
    <source>
        <strain evidence="9">JCM 31037</strain>
    </source>
</reference>
<dbReference type="PANTHER" id="PTHR43229">
    <property type="entry name" value="NODULATION PROTEIN J"/>
    <property type="match status" value="1"/>
</dbReference>
<keyword evidence="3 6" id="KW-1133">Transmembrane helix</keyword>
<keyword evidence="9" id="KW-1185">Reference proteome</keyword>
<dbReference type="Proteomes" id="UP001597260">
    <property type="component" value="Unassembled WGS sequence"/>
</dbReference>
<proteinExistence type="inferred from homology"/>
<evidence type="ECO:0000256" key="3">
    <source>
        <dbReference type="ARBA" id="ARBA00022989"/>
    </source>
</evidence>
<dbReference type="InterPro" id="IPR000412">
    <property type="entry name" value="ABC_2_transport"/>
</dbReference>
<name>A0ABW3YCG3_9ACTN</name>
<dbReference type="PANTHER" id="PTHR43229:SF2">
    <property type="entry name" value="NODULATION PROTEIN J"/>
    <property type="match status" value="1"/>
</dbReference>
<organism evidence="8 9">
    <name type="scientific">Micromonospora sonneratiae</name>
    <dbReference type="NCBI Taxonomy" id="1184706"/>
    <lineage>
        <taxon>Bacteria</taxon>
        <taxon>Bacillati</taxon>
        <taxon>Actinomycetota</taxon>
        <taxon>Actinomycetes</taxon>
        <taxon>Micromonosporales</taxon>
        <taxon>Micromonosporaceae</taxon>
        <taxon>Micromonospora</taxon>
    </lineage>
</organism>
<protein>
    <recommendedName>
        <fullName evidence="6">Transport permease protein</fullName>
    </recommendedName>
</protein>
<feature type="transmembrane region" description="Helical" evidence="6">
    <location>
        <begin position="40"/>
        <end position="64"/>
    </location>
</feature>
<feature type="transmembrane region" description="Helical" evidence="6">
    <location>
        <begin position="119"/>
        <end position="144"/>
    </location>
</feature>
<accession>A0ABW3YCG3</accession>
<evidence type="ECO:0000259" key="7">
    <source>
        <dbReference type="PROSITE" id="PS51012"/>
    </source>
</evidence>
<comment type="subcellular location">
    <subcellularLocation>
        <location evidence="6">Cell membrane</location>
        <topology evidence="6">Multi-pass membrane protein</topology>
    </subcellularLocation>
    <subcellularLocation>
        <location evidence="1">Membrane</location>
        <topology evidence="1">Multi-pass membrane protein</topology>
    </subcellularLocation>
</comment>
<dbReference type="InterPro" id="IPR047817">
    <property type="entry name" value="ABC2_TM_bact-type"/>
</dbReference>
<keyword evidence="6" id="KW-1003">Cell membrane</keyword>
<keyword evidence="4 6" id="KW-0472">Membrane</keyword>
<dbReference type="RefSeq" id="WP_377568895.1">
    <property type="nucleotide sequence ID" value="NZ_JBHTMP010000009.1"/>
</dbReference>
<evidence type="ECO:0000256" key="4">
    <source>
        <dbReference type="ARBA" id="ARBA00023136"/>
    </source>
</evidence>
<dbReference type="PROSITE" id="PS51012">
    <property type="entry name" value="ABC_TM2"/>
    <property type="match status" value="1"/>
</dbReference>
<evidence type="ECO:0000256" key="1">
    <source>
        <dbReference type="ARBA" id="ARBA00004141"/>
    </source>
</evidence>
<sequence>MIDTDVRTATATAPPTETGLVAGSLIIAGRTISSWRAQPGTVLIVWLFPVLITLLFIGLFGGAIDVPTGSGYADFLMPGMLAVAMLFGLETTTLSVAADASRGINDRLRSLPINSASIVLGRCVADVVSSLATLALLLATGFLLGWRPDVGLLDGLVVLALLLLLRFALLWVGIYVGYGAASVESVAYVQILVWPIAFLSSVFVDPSTMPNWLGTLAEFNPVSATATAIREAVGGGIWAAQSWAGRHALALASAWPVVLTALFLPLAALRFRKGAK</sequence>
<dbReference type="InterPro" id="IPR013525">
    <property type="entry name" value="ABC2_TM"/>
</dbReference>
<evidence type="ECO:0000256" key="2">
    <source>
        <dbReference type="ARBA" id="ARBA00022692"/>
    </source>
</evidence>
<keyword evidence="6" id="KW-0813">Transport</keyword>
<feature type="domain" description="ABC transmembrane type-2" evidence="7">
    <location>
        <begin position="40"/>
        <end position="274"/>
    </location>
</feature>
<evidence type="ECO:0000256" key="5">
    <source>
        <dbReference type="ARBA" id="ARBA00023251"/>
    </source>
</evidence>
<dbReference type="PIRSF" id="PIRSF006648">
    <property type="entry name" value="DrrB"/>
    <property type="match status" value="1"/>
</dbReference>
<dbReference type="Pfam" id="PF01061">
    <property type="entry name" value="ABC2_membrane"/>
    <property type="match status" value="1"/>
</dbReference>
<comment type="caution">
    <text evidence="8">The sequence shown here is derived from an EMBL/GenBank/DDBJ whole genome shotgun (WGS) entry which is preliminary data.</text>
</comment>
<dbReference type="EMBL" id="JBHTMP010000009">
    <property type="protein sequence ID" value="MFD1321095.1"/>
    <property type="molecule type" value="Genomic_DNA"/>
</dbReference>
<feature type="transmembrane region" description="Helical" evidence="6">
    <location>
        <begin position="248"/>
        <end position="269"/>
    </location>
</feature>
<evidence type="ECO:0000256" key="6">
    <source>
        <dbReference type="RuleBase" id="RU361157"/>
    </source>
</evidence>